<dbReference type="EMBL" id="CP049865">
    <property type="protein sequence ID" value="QIK73653.1"/>
    <property type="molecule type" value="Genomic_DNA"/>
</dbReference>
<protein>
    <submittedName>
        <fullName evidence="2">Uncharacterized protein</fullName>
    </submittedName>
</protein>
<dbReference type="RefSeq" id="WP_166234720.1">
    <property type="nucleotide sequence ID" value="NZ_CP049865.1"/>
</dbReference>
<feature type="transmembrane region" description="Helical" evidence="1">
    <location>
        <begin position="38"/>
        <end position="56"/>
    </location>
</feature>
<evidence type="ECO:0000313" key="2">
    <source>
        <dbReference type="EMBL" id="QIK73653.1"/>
    </source>
</evidence>
<evidence type="ECO:0000313" key="3">
    <source>
        <dbReference type="Proteomes" id="UP000501058"/>
    </source>
</evidence>
<proteinExistence type="predicted"/>
<dbReference type="Proteomes" id="UP000501058">
    <property type="component" value="Chromosome"/>
</dbReference>
<reference evidence="2 3" key="1">
    <citation type="submission" date="2020-03" db="EMBL/GenBank/DDBJ databases">
        <title>Propioniciclava sp. nov., isolated from Hydrophilus acuminatus.</title>
        <authorList>
            <person name="Hyun D.-W."/>
            <person name="Bae J.-W."/>
        </authorList>
    </citation>
    <scope>NUCLEOTIDE SEQUENCE [LARGE SCALE GENOMIC DNA]</scope>
    <source>
        <strain evidence="2 3">HDW11</strain>
    </source>
</reference>
<keyword evidence="1" id="KW-1133">Transmembrane helix</keyword>
<gene>
    <name evidence="2" type="ORF">G7070_17020</name>
</gene>
<evidence type="ECO:0000256" key="1">
    <source>
        <dbReference type="SAM" id="Phobius"/>
    </source>
</evidence>
<keyword evidence="3" id="KW-1185">Reference proteome</keyword>
<sequence>MFTPRTVRTLLRFLHLALGACVAASLYLPLAWVSPLRPALGIAVVPLVVLTGLALWQQARLRRLARRVAPERADAA</sequence>
<dbReference type="KEGG" id="prv:G7070_17020"/>
<organism evidence="2 3">
    <name type="scientific">Propioniciclava coleopterorum</name>
    <dbReference type="NCBI Taxonomy" id="2714937"/>
    <lineage>
        <taxon>Bacteria</taxon>
        <taxon>Bacillati</taxon>
        <taxon>Actinomycetota</taxon>
        <taxon>Actinomycetes</taxon>
        <taxon>Propionibacteriales</taxon>
        <taxon>Propionibacteriaceae</taxon>
        <taxon>Propioniciclava</taxon>
    </lineage>
</organism>
<name>A0A6G7YA30_9ACTN</name>
<feature type="transmembrane region" description="Helical" evidence="1">
    <location>
        <begin position="12"/>
        <end position="32"/>
    </location>
</feature>
<dbReference type="AlphaFoldDB" id="A0A6G7YA30"/>
<keyword evidence="1" id="KW-0472">Membrane</keyword>
<keyword evidence="1" id="KW-0812">Transmembrane</keyword>
<accession>A0A6G7YA30</accession>